<dbReference type="SUPFAM" id="SSF55816">
    <property type="entry name" value="5'-nucleotidase (syn. UDP-sugar hydrolase), C-terminal domain"/>
    <property type="match status" value="1"/>
</dbReference>
<dbReference type="GO" id="GO:0009166">
    <property type="term" value="P:nucleotide catabolic process"/>
    <property type="evidence" value="ECO:0007669"/>
    <property type="project" value="InterPro"/>
</dbReference>
<feature type="domain" description="5'-Nucleotidase C-terminal" evidence="3">
    <location>
        <begin position="410"/>
        <end position="574"/>
    </location>
</feature>
<dbReference type="InterPro" id="IPR004843">
    <property type="entry name" value="Calcineurin-like_PHP"/>
</dbReference>
<evidence type="ECO:0000259" key="2">
    <source>
        <dbReference type="Pfam" id="PF00149"/>
    </source>
</evidence>
<dbReference type="AlphaFoldDB" id="A0A3B1B5L4"/>
<dbReference type="EMBL" id="UOFY01000015">
    <property type="protein sequence ID" value="VAX07314.1"/>
    <property type="molecule type" value="Genomic_DNA"/>
</dbReference>
<reference evidence="4" key="1">
    <citation type="submission" date="2018-06" db="EMBL/GenBank/DDBJ databases">
        <authorList>
            <person name="Zhirakovskaya E."/>
        </authorList>
    </citation>
    <scope>NUCLEOTIDE SEQUENCE</scope>
</reference>
<dbReference type="GO" id="GO:0016787">
    <property type="term" value="F:hydrolase activity"/>
    <property type="evidence" value="ECO:0007669"/>
    <property type="project" value="InterPro"/>
</dbReference>
<name>A0A3B1B5L4_9ZZZZ</name>
<dbReference type="Pfam" id="PF00149">
    <property type="entry name" value="Metallophos"/>
    <property type="match status" value="1"/>
</dbReference>
<dbReference type="InterPro" id="IPR006179">
    <property type="entry name" value="5_nucleotidase/apyrase"/>
</dbReference>
<gene>
    <name evidence="4" type="ORF">MNBD_GAMMA25-2630</name>
</gene>
<feature type="domain" description="Calcineurin-like phosphoesterase" evidence="2">
    <location>
        <begin position="40"/>
        <end position="288"/>
    </location>
</feature>
<keyword evidence="1" id="KW-0732">Signal</keyword>
<dbReference type="InterPro" id="IPR008334">
    <property type="entry name" value="5'-Nucleotdase_C"/>
</dbReference>
<dbReference type="Gene3D" id="3.90.780.10">
    <property type="entry name" value="5'-Nucleotidase, C-terminal domain"/>
    <property type="match status" value="1"/>
</dbReference>
<organism evidence="4">
    <name type="scientific">hydrothermal vent metagenome</name>
    <dbReference type="NCBI Taxonomy" id="652676"/>
    <lineage>
        <taxon>unclassified sequences</taxon>
        <taxon>metagenomes</taxon>
        <taxon>ecological metagenomes</taxon>
    </lineage>
</organism>
<evidence type="ECO:0000313" key="4">
    <source>
        <dbReference type="EMBL" id="VAX07314.1"/>
    </source>
</evidence>
<dbReference type="InterPro" id="IPR036907">
    <property type="entry name" value="5'-Nucleotdase_C_sf"/>
</dbReference>
<evidence type="ECO:0008006" key="5">
    <source>
        <dbReference type="Google" id="ProtNLM"/>
    </source>
</evidence>
<dbReference type="Pfam" id="PF02872">
    <property type="entry name" value="5_nucleotid_C"/>
    <property type="match status" value="1"/>
</dbReference>
<dbReference type="SUPFAM" id="SSF56300">
    <property type="entry name" value="Metallo-dependent phosphatases"/>
    <property type="match status" value="1"/>
</dbReference>
<dbReference type="PANTHER" id="PTHR11575:SF24">
    <property type="entry name" value="5'-NUCLEOTIDASE"/>
    <property type="match status" value="1"/>
</dbReference>
<dbReference type="Gene3D" id="3.60.21.10">
    <property type="match status" value="1"/>
</dbReference>
<dbReference type="InterPro" id="IPR029052">
    <property type="entry name" value="Metallo-depent_PP-like"/>
</dbReference>
<accession>A0A3B1B5L4</accession>
<dbReference type="PANTHER" id="PTHR11575">
    <property type="entry name" value="5'-NUCLEOTIDASE-RELATED"/>
    <property type="match status" value="1"/>
</dbReference>
<evidence type="ECO:0000259" key="3">
    <source>
        <dbReference type="Pfam" id="PF02872"/>
    </source>
</evidence>
<evidence type="ECO:0000256" key="1">
    <source>
        <dbReference type="ARBA" id="ARBA00022729"/>
    </source>
</evidence>
<sequence length="706" mass="75801">MSLSKITHRLTHRKLLLPLALCLGASLGTAQASNEKVISLIQLSDVHGNLVPHTGVIKNPDGSERFVTQGGGLAKNKTLIDQIRADNPNNLLLAVGDTTHGTAEVMFTVGDAIMPTLNTFGIDAYTPGNWEFGYGPAVFRNRFASFGPKPPLSANIRIMADAYDGPGITAATFPTLAINLYNDVTGLPLPPQLHNKRVLPAYKIFDVDGTNVAVIGITAAIVPQQPDVLNIGLRFTQGTEELPGIIQEVQNLGATVIVVQSELGLPQNLEIGRRIKGIDVIFSAHTHETTVNALVASKKRIKSRSSGRIHHLRHNETIVVETNEDLYLGRLDLIIDDGEVEKFIWEAIPVDDDVAEDPATKAMVDAAEAPFIGETVQRHTFMPGGYCPANNCGDITTHGVQLTESLDTVVGFTEVMLHRDAVLEDEINNFIADAMFNVSNTVVPGGVDLSMTNGFRFGNAILSANEVSPGQTFSDGRTAGEITLRDLFTLFPISPGVAVAEFSGARIKSDLEVVLSAVFNRNPFLQRGGWYVGLANMTQEIDLDNRPFSSSGGRIVNTTIGGVKLDTSKRYSFASCFPHGEALDRICRTSGGVNHLFFELADADDYSSSISLVSAKNSEGIITGPRVKQILPDRFVHPVHMMRRYLDSLPGNTVTAADAVTDRIQTVDSTIAGNPAVPKPVSAADPSLIQPIQGAGPAFFSGIIGN</sequence>
<protein>
    <recommendedName>
        <fullName evidence="5">5'-nucleotidase</fullName>
    </recommendedName>
</protein>
<dbReference type="PRINTS" id="PR01607">
    <property type="entry name" value="APYRASEFAMLY"/>
</dbReference>
<proteinExistence type="predicted"/>
<dbReference type="GO" id="GO:0030288">
    <property type="term" value="C:outer membrane-bounded periplasmic space"/>
    <property type="evidence" value="ECO:0007669"/>
    <property type="project" value="TreeGrafter"/>
</dbReference>